<gene>
    <name evidence="1" type="ORF">KCX82_22180</name>
</gene>
<reference evidence="1" key="2">
    <citation type="submission" date="2021-04" db="EMBL/GenBank/DDBJ databases">
        <authorList>
            <person name="Liu J."/>
        </authorList>
    </citation>
    <scope>NUCLEOTIDE SEQUENCE</scope>
    <source>
        <strain evidence="1">BAD-6</strain>
    </source>
</reference>
<proteinExistence type="predicted"/>
<dbReference type="AlphaFoldDB" id="A0A8J7W445"/>
<reference evidence="1" key="1">
    <citation type="submission" date="2021-04" db="EMBL/GenBank/DDBJ databases">
        <title>Sinoanaerobacter chloroacetimidivorans sp. nov., an obligate anaerobic bacterium isolated from anaerobic sludge.</title>
        <authorList>
            <person name="Bao Y."/>
        </authorList>
    </citation>
    <scope>NUCLEOTIDE SEQUENCE</scope>
    <source>
        <strain evidence="1">BAD-6</strain>
    </source>
</reference>
<evidence type="ECO:0000313" key="1">
    <source>
        <dbReference type="EMBL" id="MBR0600582.1"/>
    </source>
</evidence>
<name>A0A8J7W445_9FIRM</name>
<evidence type="ECO:0000313" key="2">
    <source>
        <dbReference type="Proteomes" id="UP000675664"/>
    </source>
</evidence>
<comment type="caution">
    <text evidence="1">The sequence shown here is derived from an EMBL/GenBank/DDBJ whole genome shotgun (WGS) entry which is preliminary data.</text>
</comment>
<dbReference type="RefSeq" id="WP_227020664.1">
    <property type="nucleotide sequence ID" value="NZ_JAGSND010000035.1"/>
</dbReference>
<dbReference type="Proteomes" id="UP000675664">
    <property type="component" value="Unassembled WGS sequence"/>
</dbReference>
<organism evidence="1 2">
    <name type="scientific">Sinanaerobacter chloroacetimidivorans</name>
    <dbReference type="NCBI Taxonomy" id="2818044"/>
    <lineage>
        <taxon>Bacteria</taxon>
        <taxon>Bacillati</taxon>
        <taxon>Bacillota</taxon>
        <taxon>Clostridia</taxon>
        <taxon>Peptostreptococcales</taxon>
        <taxon>Anaerovoracaceae</taxon>
        <taxon>Sinanaerobacter</taxon>
    </lineage>
</organism>
<sequence length="189" mass="22490">MIHKFQDIGQQRECYTFQEINILKNMITLWTNYAMWTRSLLISTVLNLPESQVIRNRVYDLPAEFYSILRVFYGDSIAQQFFNYFQRYIIIQANLINALSSNDQDTANIHTQELYQNADEIAAFLGQFPYWDESQWKQYLYQDINMYLEEARAFMTGEYEREIGIYDRILINAGNIGEYMTRGILGFAR</sequence>
<accession>A0A8J7W445</accession>
<protein>
    <submittedName>
        <fullName evidence="1">Uncharacterized protein</fullName>
    </submittedName>
</protein>
<keyword evidence="2" id="KW-1185">Reference proteome</keyword>
<dbReference type="EMBL" id="JAGSND010000035">
    <property type="protein sequence ID" value="MBR0600582.1"/>
    <property type="molecule type" value="Genomic_DNA"/>
</dbReference>